<keyword evidence="2" id="KW-1133">Transmembrane helix</keyword>
<proteinExistence type="predicted"/>
<feature type="region of interest" description="Disordered" evidence="1">
    <location>
        <begin position="589"/>
        <end position="636"/>
    </location>
</feature>
<feature type="region of interest" description="Disordered" evidence="1">
    <location>
        <begin position="419"/>
        <end position="477"/>
    </location>
</feature>
<feature type="region of interest" description="Disordered" evidence="1">
    <location>
        <begin position="243"/>
        <end position="289"/>
    </location>
</feature>
<evidence type="ECO:0000313" key="3">
    <source>
        <dbReference type="EMBL" id="KOS13502.1"/>
    </source>
</evidence>
<evidence type="ECO:0000313" key="4">
    <source>
        <dbReference type="Proteomes" id="UP000037751"/>
    </source>
</evidence>
<feature type="compositionally biased region" description="Polar residues" evidence="1">
    <location>
        <begin position="334"/>
        <end position="356"/>
    </location>
</feature>
<name>A0A0M9VNN5_9BASI</name>
<sequence>MPGASAAATGSSNTTTLIIALVVGLCAGILVISGLGLLGGYLLRRHWMAKRQASFERARLQDVEPVSTGPMPGFRPYLPATHQTDEPLYNVPVSQKSTPPRDDAAAQATPVSHEPTGAPATAIEPVLSIPSTDEEDVRYPSLISEYAARPSLTLDRQPINETASPTLRSPRTASLRNKFHLAGSRGTRSSLRHTSLRLSHSMLSRFRSSRHSRNISLESGESIGMPDHQIPMARRINRKEQRFQYDSSSYTSSAGAHDDDVPERGPAQDSIAMPPPARLRPAPTMSPEQLHDRIKAWQECSIDADVPEDMDAQSLVGELPKTQLRRMPTALRRSATQSTARSTESAYSSTSMNEGTRPTAANGVPLLRIPSIRPQFMASTSLESWLGPEDPRMPATEGAPQRPLFTEVPMDLPTQHETTATATATASVTPVRAQAPPTNAEPTSTALVRRASRPLSAHSQRPHAPRTPSPLAQSVTEEPGMEELPSLAHVQLYLEPMDASVVPPASTLPVAAPTQAPAHQSYAMSSSSRSSFPSSARMSNDLPRNWKHTSNGTVSTEITWADDASAAHTKEGHAFRRSHSLDRQRSLMCVPEQPQGPPPAFMSSTPYSASTGGGVRGPRRAPSPSTASSESVATRHDDGVATTAMSPMSVLSSPMQTMQAWFRFGGDKADTSADLAHDMMTSPPTQVRV</sequence>
<feature type="compositionally biased region" description="Polar residues" evidence="1">
    <location>
        <begin position="244"/>
        <end position="254"/>
    </location>
</feature>
<dbReference type="GeneID" id="28726445"/>
<dbReference type="RefSeq" id="XP_017991134.1">
    <property type="nucleotide sequence ID" value="XM_018134570.1"/>
</dbReference>
<evidence type="ECO:0000256" key="2">
    <source>
        <dbReference type="SAM" id="Phobius"/>
    </source>
</evidence>
<dbReference type="STRING" id="77020.A0A0M9VNN5"/>
<feature type="region of interest" description="Disordered" evidence="1">
    <location>
        <begin position="326"/>
        <end position="364"/>
    </location>
</feature>
<organism evidence="3 4">
    <name type="scientific">Malassezia pachydermatis</name>
    <dbReference type="NCBI Taxonomy" id="77020"/>
    <lineage>
        <taxon>Eukaryota</taxon>
        <taxon>Fungi</taxon>
        <taxon>Dikarya</taxon>
        <taxon>Basidiomycota</taxon>
        <taxon>Ustilaginomycotina</taxon>
        <taxon>Malasseziomycetes</taxon>
        <taxon>Malasseziales</taxon>
        <taxon>Malasseziaceae</taxon>
        <taxon>Malassezia</taxon>
    </lineage>
</organism>
<dbReference type="Proteomes" id="UP000037751">
    <property type="component" value="Unassembled WGS sequence"/>
</dbReference>
<reference evidence="3 4" key="1">
    <citation type="submission" date="2015-07" db="EMBL/GenBank/DDBJ databases">
        <title>Draft Genome Sequence of Malassezia furfur CBS1878 and Malassezia pachydermatis CBS1879.</title>
        <authorList>
            <person name="Triana S."/>
            <person name="Ohm R."/>
            <person name="Gonzalez A."/>
            <person name="DeCock H."/>
            <person name="Restrepo S."/>
            <person name="Celis A."/>
        </authorList>
    </citation>
    <scope>NUCLEOTIDE SEQUENCE [LARGE SCALE GENOMIC DNA]</scope>
    <source>
        <strain evidence="3 4">CBS 1879</strain>
    </source>
</reference>
<feature type="region of interest" description="Disordered" evidence="1">
    <location>
        <begin position="519"/>
        <end position="550"/>
    </location>
</feature>
<feature type="transmembrane region" description="Helical" evidence="2">
    <location>
        <begin position="17"/>
        <end position="43"/>
    </location>
</feature>
<evidence type="ECO:0000256" key="1">
    <source>
        <dbReference type="SAM" id="MobiDB-lite"/>
    </source>
</evidence>
<keyword evidence="2" id="KW-0472">Membrane</keyword>
<feature type="compositionally biased region" description="Polar residues" evidence="1">
    <location>
        <begin position="436"/>
        <end position="446"/>
    </location>
</feature>
<dbReference type="AlphaFoldDB" id="A0A0M9VNN5"/>
<gene>
    <name evidence="3" type="ORF">Malapachy_0036</name>
</gene>
<dbReference type="EMBL" id="LGAV01000006">
    <property type="protein sequence ID" value="KOS13502.1"/>
    <property type="molecule type" value="Genomic_DNA"/>
</dbReference>
<accession>A0A0M9VNN5</accession>
<keyword evidence="2" id="KW-0812">Transmembrane</keyword>
<dbReference type="OrthoDB" id="3350372at2759"/>
<feature type="compositionally biased region" description="Low complexity" evidence="1">
    <location>
        <begin position="620"/>
        <end position="632"/>
    </location>
</feature>
<keyword evidence="4" id="KW-1185">Reference proteome</keyword>
<protein>
    <submittedName>
        <fullName evidence="3">Uncharacterized protein</fullName>
    </submittedName>
</protein>
<feature type="region of interest" description="Disordered" evidence="1">
    <location>
        <begin position="92"/>
        <end position="123"/>
    </location>
</feature>
<feature type="compositionally biased region" description="Low complexity" evidence="1">
    <location>
        <begin position="521"/>
        <end position="539"/>
    </location>
</feature>
<dbReference type="VEuPathDB" id="FungiDB:Malapachy_0036"/>
<comment type="caution">
    <text evidence="3">The sequence shown here is derived from an EMBL/GenBank/DDBJ whole genome shotgun (WGS) entry which is preliminary data.</text>
</comment>